<reference evidence="1" key="1">
    <citation type="journal article" date="2020" name="Nature">
        <title>Giant virus diversity and host interactions through global metagenomics.</title>
        <authorList>
            <person name="Schulz F."/>
            <person name="Roux S."/>
            <person name="Paez-Espino D."/>
            <person name="Jungbluth S."/>
            <person name="Walsh D.A."/>
            <person name="Denef V.J."/>
            <person name="McMahon K.D."/>
            <person name="Konstantinidis K.T."/>
            <person name="Eloe-Fadrosh E.A."/>
            <person name="Kyrpides N.C."/>
            <person name="Woyke T."/>
        </authorList>
    </citation>
    <scope>NUCLEOTIDE SEQUENCE</scope>
    <source>
        <strain evidence="1">GVMAG-M-3300020192-26</strain>
    </source>
</reference>
<proteinExistence type="predicted"/>
<protein>
    <submittedName>
        <fullName evidence="1">Uncharacterized protein</fullName>
    </submittedName>
</protein>
<dbReference type="EMBL" id="MN739360">
    <property type="protein sequence ID" value="QHT00872.1"/>
    <property type="molecule type" value="Genomic_DNA"/>
</dbReference>
<accession>A0A6C0C9V1</accession>
<name>A0A6C0C9V1_9ZZZZ</name>
<dbReference type="AlphaFoldDB" id="A0A6C0C9V1"/>
<organism evidence="1">
    <name type="scientific">viral metagenome</name>
    <dbReference type="NCBI Taxonomy" id="1070528"/>
    <lineage>
        <taxon>unclassified sequences</taxon>
        <taxon>metagenomes</taxon>
        <taxon>organismal metagenomes</taxon>
    </lineage>
</organism>
<evidence type="ECO:0000313" key="1">
    <source>
        <dbReference type="EMBL" id="QHT00872.1"/>
    </source>
</evidence>
<sequence length="169" mass="19895">MGIVLLTDCHPADGLVINLPDRGLIYFKLYYGTDICLISHDLKFHFWSYESAINDINSLPYYDPEPNFHFKIIQLFCSNNNVLIKQPTFTQIKSHVLYFSNITKYILLSQSLCYDVKYLIVDKLFWLEINDIFVSTPRMIISDFGHNNDTVIKRFQNAVKKCPHNWMFL</sequence>